<dbReference type="RefSeq" id="XP_038044646.1">
    <property type="nucleotide sequence ID" value="XM_038188718.1"/>
</dbReference>
<feature type="transmembrane region" description="Helical" evidence="10">
    <location>
        <begin position="110"/>
        <end position="132"/>
    </location>
</feature>
<dbReference type="GO" id="GO:0004930">
    <property type="term" value="F:G protein-coupled receptor activity"/>
    <property type="evidence" value="ECO:0007669"/>
    <property type="project" value="UniProtKB-KW"/>
</dbReference>
<feature type="transmembrane region" description="Helical" evidence="10">
    <location>
        <begin position="74"/>
        <end position="98"/>
    </location>
</feature>
<dbReference type="EnsemblMetazoa" id="XM_038188718.1">
    <property type="protein sequence ID" value="XP_038044646.1"/>
    <property type="gene ID" value="LOC119719306"/>
</dbReference>
<dbReference type="SUPFAM" id="SSF81321">
    <property type="entry name" value="Family A G protein-coupled receptor-like"/>
    <property type="match status" value="1"/>
</dbReference>
<evidence type="ECO:0000313" key="12">
    <source>
        <dbReference type="EnsemblMetazoa" id="XP_038044646.1"/>
    </source>
</evidence>
<proteinExistence type="inferred from homology"/>
<keyword evidence="13" id="KW-1185">Reference proteome</keyword>
<evidence type="ECO:0000256" key="6">
    <source>
        <dbReference type="ARBA" id="ARBA00023136"/>
    </source>
</evidence>
<dbReference type="InterPro" id="IPR050569">
    <property type="entry name" value="TAAR"/>
</dbReference>
<dbReference type="AlphaFoldDB" id="A0A913Z0W7"/>
<dbReference type="CDD" id="cd00637">
    <property type="entry name" value="7tm_classA_rhodopsin-like"/>
    <property type="match status" value="1"/>
</dbReference>
<keyword evidence="4 10" id="KW-1133">Transmembrane helix</keyword>
<keyword evidence="5 9" id="KW-0297">G-protein coupled receptor</keyword>
<dbReference type="InterPro" id="IPR000276">
    <property type="entry name" value="GPCR_Rhodpsn"/>
</dbReference>
<protein>
    <recommendedName>
        <fullName evidence="11">G-protein coupled receptors family 1 profile domain-containing protein</fullName>
    </recommendedName>
</protein>
<dbReference type="OrthoDB" id="6144223at2759"/>
<keyword evidence="7 9" id="KW-0675">Receptor</keyword>
<dbReference type="PANTHER" id="PTHR24249:SF411">
    <property type="entry name" value="G-PROTEIN COUPLED RECEPTORS FAMILY 1 PROFILE DOMAIN-CONTAINING PROTEIN"/>
    <property type="match status" value="1"/>
</dbReference>
<dbReference type="OMA" id="CACKAFR"/>
<evidence type="ECO:0000256" key="1">
    <source>
        <dbReference type="ARBA" id="ARBA00004651"/>
    </source>
</evidence>
<dbReference type="Gene3D" id="1.20.1070.10">
    <property type="entry name" value="Rhodopsin 7-helix transmembrane proteins"/>
    <property type="match status" value="1"/>
</dbReference>
<evidence type="ECO:0000259" key="11">
    <source>
        <dbReference type="PROSITE" id="PS50262"/>
    </source>
</evidence>
<sequence>MMDSRVWQTVGEFTNISSDRRVGLLCEPDEDIELFARPVDAVVIFVTAVCILAANALNFAVLATTPSLCNVHGYLLTALTAGGFCLGCLAASTVYPVWAGCWPYDETTCVVSAYFASALTIFNAFVINLLNVERYIAICHPLWYTAWVTKTRISGAVCVSLFVSFTPLIPLMITDKLKYVFIGSGYICIAKARDAENLTLSLVFACVVTIPSFVIVVMTGFAMLRRLSRRSHQLRRLFGSVGMGVQSGRSTMQRRNARLLVVSVLIIIIYVICWIPLTVINMIHKSRTSRLSGETPALLLSLWLAVFVSPMCNTVIYLFTMDVFKERIKSLLVAFFRKVCGIHCKSDSKRNTQNDFVLSETTLRSDYTSGYPKAL</sequence>
<comment type="subcellular location">
    <subcellularLocation>
        <location evidence="1">Cell membrane</location>
        <topology evidence="1">Multi-pass membrane protein</topology>
    </subcellularLocation>
</comment>
<feature type="transmembrane region" description="Helical" evidence="10">
    <location>
        <begin position="41"/>
        <end position="62"/>
    </location>
</feature>
<feature type="transmembrane region" description="Helical" evidence="10">
    <location>
        <begin position="297"/>
        <end position="319"/>
    </location>
</feature>
<feature type="transmembrane region" description="Helical" evidence="10">
    <location>
        <begin position="259"/>
        <end position="277"/>
    </location>
</feature>
<comment type="similarity">
    <text evidence="9">Belongs to the G-protein coupled receptor 1 family.</text>
</comment>
<accession>A0A913Z0W7</accession>
<keyword evidence="6 10" id="KW-0472">Membrane</keyword>
<dbReference type="PROSITE" id="PS00237">
    <property type="entry name" value="G_PROTEIN_RECEP_F1_1"/>
    <property type="match status" value="1"/>
</dbReference>
<dbReference type="PRINTS" id="PR00237">
    <property type="entry name" value="GPCRRHODOPSN"/>
</dbReference>
<keyword evidence="2" id="KW-1003">Cell membrane</keyword>
<dbReference type="Proteomes" id="UP000887568">
    <property type="component" value="Unplaced"/>
</dbReference>
<feature type="transmembrane region" description="Helical" evidence="10">
    <location>
        <begin position="153"/>
        <end position="173"/>
    </location>
</feature>
<evidence type="ECO:0000256" key="10">
    <source>
        <dbReference type="SAM" id="Phobius"/>
    </source>
</evidence>
<dbReference type="Pfam" id="PF00001">
    <property type="entry name" value="7tm_1"/>
    <property type="match status" value="1"/>
</dbReference>
<evidence type="ECO:0000256" key="4">
    <source>
        <dbReference type="ARBA" id="ARBA00022989"/>
    </source>
</evidence>
<evidence type="ECO:0000313" key="13">
    <source>
        <dbReference type="Proteomes" id="UP000887568"/>
    </source>
</evidence>
<evidence type="ECO:0000256" key="2">
    <source>
        <dbReference type="ARBA" id="ARBA00022475"/>
    </source>
</evidence>
<keyword evidence="3 9" id="KW-0812">Transmembrane</keyword>
<feature type="transmembrane region" description="Helical" evidence="10">
    <location>
        <begin position="202"/>
        <end position="224"/>
    </location>
</feature>
<dbReference type="InterPro" id="IPR017452">
    <property type="entry name" value="GPCR_Rhodpsn_7TM"/>
</dbReference>
<dbReference type="PANTHER" id="PTHR24249">
    <property type="entry name" value="HISTAMINE RECEPTOR-RELATED G-PROTEIN COUPLED RECEPTOR"/>
    <property type="match status" value="1"/>
</dbReference>
<reference evidence="12" key="1">
    <citation type="submission" date="2022-11" db="UniProtKB">
        <authorList>
            <consortium name="EnsemblMetazoa"/>
        </authorList>
    </citation>
    <scope>IDENTIFICATION</scope>
</reference>
<name>A0A913Z0W7_PATMI</name>
<evidence type="ECO:0000256" key="8">
    <source>
        <dbReference type="ARBA" id="ARBA00023224"/>
    </source>
</evidence>
<keyword evidence="8 9" id="KW-0807">Transducer</keyword>
<organism evidence="12 13">
    <name type="scientific">Patiria miniata</name>
    <name type="common">Bat star</name>
    <name type="synonym">Asterina miniata</name>
    <dbReference type="NCBI Taxonomy" id="46514"/>
    <lineage>
        <taxon>Eukaryota</taxon>
        <taxon>Metazoa</taxon>
        <taxon>Echinodermata</taxon>
        <taxon>Eleutherozoa</taxon>
        <taxon>Asterozoa</taxon>
        <taxon>Asteroidea</taxon>
        <taxon>Valvatacea</taxon>
        <taxon>Valvatida</taxon>
        <taxon>Asterinidae</taxon>
        <taxon>Patiria</taxon>
    </lineage>
</organism>
<evidence type="ECO:0000256" key="5">
    <source>
        <dbReference type="ARBA" id="ARBA00023040"/>
    </source>
</evidence>
<evidence type="ECO:0000256" key="9">
    <source>
        <dbReference type="RuleBase" id="RU000688"/>
    </source>
</evidence>
<dbReference type="PROSITE" id="PS50262">
    <property type="entry name" value="G_PROTEIN_RECEP_F1_2"/>
    <property type="match status" value="1"/>
</dbReference>
<dbReference type="GO" id="GO:0005886">
    <property type="term" value="C:plasma membrane"/>
    <property type="evidence" value="ECO:0007669"/>
    <property type="project" value="UniProtKB-SubCell"/>
</dbReference>
<evidence type="ECO:0000256" key="7">
    <source>
        <dbReference type="ARBA" id="ARBA00023170"/>
    </source>
</evidence>
<dbReference type="GeneID" id="119719306"/>
<evidence type="ECO:0000256" key="3">
    <source>
        <dbReference type="ARBA" id="ARBA00022692"/>
    </source>
</evidence>
<feature type="domain" description="G-protein coupled receptors family 1 profile" evidence="11">
    <location>
        <begin position="54"/>
        <end position="317"/>
    </location>
</feature>